<evidence type="ECO:0000256" key="3">
    <source>
        <dbReference type="ARBA" id="ARBA00012744"/>
    </source>
</evidence>
<dbReference type="PRINTS" id="PR00133">
    <property type="entry name" value="GLHYDRLASE3"/>
</dbReference>
<dbReference type="OrthoDB" id="121061at2759"/>
<dbReference type="SUPFAM" id="SSF51445">
    <property type="entry name" value="(Trans)glycosidases"/>
    <property type="match status" value="1"/>
</dbReference>
<dbReference type="Gene3D" id="3.20.20.300">
    <property type="entry name" value="Glycoside hydrolase, family 3, N-terminal domain"/>
    <property type="match status" value="1"/>
</dbReference>
<evidence type="ECO:0000256" key="7">
    <source>
        <dbReference type="SAM" id="Phobius"/>
    </source>
</evidence>
<evidence type="ECO:0000313" key="9">
    <source>
        <dbReference type="EMBL" id="ETL84044.1"/>
    </source>
</evidence>
<keyword evidence="7" id="KW-1133">Transmembrane helix</keyword>
<keyword evidence="5" id="KW-0378">Hydrolase</keyword>
<organism evidence="9">
    <name type="scientific">Phytophthora nicotianae</name>
    <name type="common">Potato buckeye rot agent</name>
    <name type="synonym">Phytophthora parasitica</name>
    <dbReference type="NCBI Taxonomy" id="4792"/>
    <lineage>
        <taxon>Eukaryota</taxon>
        <taxon>Sar</taxon>
        <taxon>Stramenopiles</taxon>
        <taxon>Oomycota</taxon>
        <taxon>Peronosporomycetes</taxon>
        <taxon>Peronosporales</taxon>
        <taxon>Peronosporaceae</taxon>
        <taxon>Phytophthora</taxon>
    </lineage>
</organism>
<comment type="similarity">
    <text evidence="2">Belongs to the glycosyl hydrolase 3 family.</text>
</comment>
<evidence type="ECO:0000256" key="1">
    <source>
        <dbReference type="ARBA" id="ARBA00000448"/>
    </source>
</evidence>
<dbReference type="InterPro" id="IPR036962">
    <property type="entry name" value="Glyco_hydro_3_N_sf"/>
</dbReference>
<evidence type="ECO:0000256" key="6">
    <source>
        <dbReference type="ARBA" id="ARBA00023295"/>
    </source>
</evidence>
<dbReference type="InterPro" id="IPR001764">
    <property type="entry name" value="Glyco_hydro_3_N"/>
</dbReference>
<name>W2KHC2_PHYNI</name>
<dbReference type="VEuPathDB" id="FungiDB:PPTG_16224"/>
<evidence type="ECO:0000256" key="5">
    <source>
        <dbReference type="ARBA" id="ARBA00022801"/>
    </source>
</evidence>
<dbReference type="EC" id="3.2.1.21" evidence="3"/>
<dbReference type="PANTHER" id="PTHR30620">
    <property type="entry name" value="PERIPLASMIC BETA-GLUCOSIDASE-RELATED"/>
    <property type="match status" value="1"/>
</dbReference>
<dbReference type="GO" id="GO:0008422">
    <property type="term" value="F:beta-glucosidase activity"/>
    <property type="evidence" value="ECO:0007669"/>
    <property type="project" value="UniProtKB-EC"/>
</dbReference>
<dbReference type="EMBL" id="KI681902">
    <property type="protein sequence ID" value="ETL84044.1"/>
    <property type="molecule type" value="Genomic_DNA"/>
</dbReference>
<dbReference type="GO" id="GO:0009251">
    <property type="term" value="P:glucan catabolic process"/>
    <property type="evidence" value="ECO:0007669"/>
    <property type="project" value="TreeGrafter"/>
</dbReference>
<accession>W2KHC2</accession>
<feature type="domain" description="Glycoside hydrolase family 3 N-terminal" evidence="8">
    <location>
        <begin position="70"/>
        <end position="277"/>
    </location>
</feature>
<dbReference type="Proteomes" id="UP000054423">
    <property type="component" value="Unassembled WGS sequence"/>
</dbReference>
<feature type="non-terminal residue" evidence="9">
    <location>
        <position position="1"/>
    </location>
</feature>
<comment type="catalytic activity">
    <reaction evidence="1">
        <text>Hydrolysis of terminal, non-reducing beta-D-glucosyl residues with release of beta-D-glucose.</text>
        <dbReference type="EC" id="3.2.1.21"/>
    </reaction>
</comment>
<keyword evidence="7" id="KW-0812">Transmembrane</keyword>
<dbReference type="PANTHER" id="PTHR30620:SF16">
    <property type="entry name" value="LYSOSOMAL BETA GLUCOSIDASE"/>
    <property type="match status" value="1"/>
</dbReference>
<evidence type="ECO:0000256" key="2">
    <source>
        <dbReference type="ARBA" id="ARBA00005336"/>
    </source>
</evidence>
<feature type="transmembrane region" description="Helical" evidence="7">
    <location>
        <begin position="25"/>
        <end position="45"/>
    </location>
</feature>
<proteinExistence type="inferred from homology"/>
<keyword evidence="4" id="KW-0732">Signal</keyword>
<evidence type="ECO:0000256" key="4">
    <source>
        <dbReference type="ARBA" id="ARBA00022729"/>
    </source>
</evidence>
<dbReference type="AlphaFoldDB" id="W2KHC2"/>
<evidence type="ECO:0000259" key="8">
    <source>
        <dbReference type="Pfam" id="PF00933"/>
    </source>
</evidence>
<protein>
    <recommendedName>
        <fullName evidence="3">beta-glucosidase</fullName>
        <ecNumber evidence="3">3.2.1.21</ecNumber>
    </recommendedName>
</protein>
<dbReference type="InterPro" id="IPR017853">
    <property type="entry name" value="GH"/>
</dbReference>
<dbReference type="InterPro" id="IPR051915">
    <property type="entry name" value="Cellulose_Degrad_GH3"/>
</dbReference>
<keyword evidence="7" id="KW-0472">Membrane</keyword>
<keyword evidence="6" id="KW-0326">Glycosidase</keyword>
<reference evidence="9" key="1">
    <citation type="submission" date="2013-11" db="EMBL/GenBank/DDBJ databases">
        <title>The Genome Sequence of Phytophthora parasitica CHvinca01.</title>
        <authorList>
            <consortium name="The Broad Institute Genomics Platform"/>
            <person name="Russ C."/>
            <person name="Tyler B."/>
            <person name="Panabieres F."/>
            <person name="Shan W."/>
            <person name="Tripathy S."/>
            <person name="Grunwald N."/>
            <person name="Machado M."/>
            <person name="Johnson C.S."/>
            <person name="Arredondo F."/>
            <person name="Hong C."/>
            <person name="Coffey M."/>
            <person name="Young S.K."/>
            <person name="Zeng Q."/>
            <person name="Gargeya S."/>
            <person name="Fitzgerald M."/>
            <person name="Abouelleil A."/>
            <person name="Alvarado L."/>
            <person name="Chapman S.B."/>
            <person name="Gainer-Dewar J."/>
            <person name="Goldberg J."/>
            <person name="Griggs A."/>
            <person name="Gujja S."/>
            <person name="Hansen M."/>
            <person name="Howarth C."/>
            <person name="Imamovic A."/>
            <person name="Ireland A."/>
            <person name="Larimer J."/>
            <person name="McCowan C."/>
            <person name="Murphy C."/>
            <person name="Pearson M."/>
            <person name="Poon T.W."/>
            <person name="Priest M."/>
            <person name="Roberts A."/>
            <person name="Saif S."/>
            <person name="Shea T."/>
            <person name="Sykes S."/>
            <person name="Wortman J."/>
            <person name="Nusbaum C."/>
            <person name="Birren B."/>
        </authorList>
    </citation>
    <scope>NUCLEOTIDE SEQUENCE [LARGE SCALE GENOMIC DNA]</scope>
    <source>
        <strain evidence="9">CHvinca01</strain>
    </source>
</reference>
<dbReference type="Pfam" id="PF00933">
    <property type="entry name" value="Glyco_hydro_3"/>
    <property type="match status" value="1"/>
</dbReference>
<sequence>PTASQYLVHPEATPTASFHRHNAMLTPLLVAVLLPLASVASAGYINSYDAQAQAIIDGFSTAQVLGQMTQLDLSTVMINSSTRTINETALRAYAKLNVGSYFNTNWGDKPIMGRYSYNASEFRAIVQRIQEVSMEENGGHPVIYGLDSIHGASYVSNAVLLPHQINQGASFNPDLVYEVGRITSRDSEAAGACWIFSPILDISQNSLWARTLETYGEDPYLTSIMGASYVRGLQSYNQTAACVKHFLGYSKTPTGHDRDAVNMPDFDLLNYFMPPYKLLSKLVHSPSWRTTSLSTVTRWLQAPRFLKISFEPIWVLMGCSSLTGWRSTTCTSSTASQAPARKLSLRLCNTHPLTLAWYQATLTLSSMLSTCSRSTRSRRLAYANQLNV</sequence>
<gene>
    <name evidence="9" type="ORF">L917_16080</name>
</gene>